<sequence>MQLVLIKLTLIWYLVIKLSSFGVRVLGKATEFFFVKS</sequence>
<proteinExistence type="predicted"/>
<accession>A0ACC1B4A6</accession>
<protein>
    <submittedName>
        <fullName evidence="1">Uncharacterized protein</fullName>
    </submittedName>
</protein>
<evidence type="ECO:0000313" key="1">
    <source>
        <dbReference type="EMBL" id="KAJ0093756.1"/>
    </source>
</evidence>
<dbReference type="Proteomes" id="UP001164250">
    <property type="component" value="Chromosome 7"/>
</dbReference>
<dbReference type="EMBL" id="CM047903">
    <property type="protein sequence ID" value="KAJ0093756.1"/>
    <property type="molecule type" value="Genomic_DNA"/>
</dbReference>
<gene>
    <name evidence="1" type="ORF">Patl1_26987</name>
</gene>
<evidence type="ECO:0000313" key="2">
    <source>
        <dbReference type="Proteomes" id="UP001164250"/>
    </source>
</evidence>
<organism evidence="1 2">
    <name type="scientific">Pistacia atlantica</name>
    <dbReference type="NCBI Taxonomy" id="434234"/>
    <lineage>
        <taxon>Eukaryota</taxon>
        <taxon>Viridiplantae</taxon>
        <taxon>Streptophyta</taxon>
        <taxon>Embryophyta</taxon>
        <taxon>Tracheophyta</taxon>
        <taxon>Spermatophyta</taxon>
        <taxon>Magnoliopsida</taxon>
        <taxon>eudicotyledons</taxon>
        <taxon>Gunneridae</taxon>
        <taxon>Pentapetalae</taxon>
        <taxon>rosids</taxon>
        <taxon>malvids</taxon>
        <taxon>Sapindales</taxon>
        <taxon>Anacardiaceae</taxon>
        <taxon>Pistacia</taxon>
    </lineage>
</organism>
<name>A0ACC1B4A6_9ROSI</name>
<reference evidence="2" key="1">
    <citation type="journal article" date="2023" name="G3 (Bethesda)">
        <title>Genome assembly and association tests identify interacting loci associated with vigor, precocity, and sex in interspecific pistachio rootstocks.</title>
        <authorList>
            <person name="Palmer W."/>
            <person name="Jacygrad E."/>
            <person name="Sagayaradj S."/>
            <person name="Cavanaugh K."/>
            <person name="Han R."/>
            <person name="Bertier L."/>
            <person name="Beede B."/>
            <person name="Kafkas S."/>
            <person name="Golino D."/>
            <person name="Preece J."/>
            <person name="Michelmore R."/>
        </authorList>
    </citation>
    <scope>NUCLEOTIDE SEQUENCE [LARGE SCALE GENOMIC DNA]</scope>
</reference>
<keyword evidence="2" id="KW-1185">Reference proteome</keyword>
<comment type="caution">
    <text evidence="1">The sequence shown here is derived from an EMBL/GenBank/DDBJ whole genome shotgun (WGS) entry which is preliminary data.</text>
</comment>